<keyword evidence="6" id="KW-1185">Reference proteome</keyword>
<dbReference type="Pfam" id="PF10187">
    <property type="entry name" value="FAM192A_Fyv6_N"/>
    <property type="match status" value="1"/>
</dbReference>
<protein>
    <recommendedName>
        <fullName evidence="4">FAM192A/Fyv6 N-terminal domain-containing protein</fullName>
    </recommendedName>
</protein>
<comment type="subcellular location">
    <subcellularLocation>
        <location evidence="1">Nucleus</location>
    </subcellularLocation>
</comment>
<comment type="caution">
    <text evidence="5">The sequence shown here is derived from an EMBL/GenBank/DDBJ whole genome shotgun (WGS) entry which is preliminary data.</text>
</comment>
<dbReference type="STRING" id="747725.A0A168NVL9"/>
<evidence type="ECO:0000256" key="3">
    <source>
        <dbReference type="SAM" id="MobiDB-lite"/>
    </source>
</evidence>
<feature type="compositionally biased region" description="Acidic residues" evidence="3">
    <location>
        <begin position="164"/>
        <end position="173"/>
    </location>
</feature>
<feature type="region of interest" description="Disordered" evidence="3">
    <location>
        <begin position="106"/>
        <end position="207"/>
    </location>
</feature>
<dbReference type="AlphaFoldDB" id="A0A168NVL9"/>
<evidence type="ECO:0000256" key="1">
    <source>
        <dbReference type="ARBA" id="ARBA00004123"/>
    </source>
</evidence>
<dbReference type="GO" id="GO:0005634">
    <property type="term" value="C:nucleus"/>
    <property type="evidence" value="ECO:0007669"/>
    <property type="project" value="UniProtKB-SubCell"/>
</dbReference>
<evidence type="ECO:0000313" key="6">
    <source>
        <dbReference type="Proteomes" id="UP000077051"/>
    </source>
</evidence>
<dbReference type="EMBL" id="AMYB01000002">
    <property type="protein sequence ID" value="OAD06801.1"/>
    <property type="molecule type" value="Genomic_DNA"/>
</dbReference>
<dbReference type="Proteomes" id="UP000077051">
    <property type="component" value="Unassembled WGS sequence"/>
</dbReference>
<dbReference type="InterPro" id="IPR039845">
    <property type="entry name" value="FAM192A"/>
</dbReference>
<organism evidence="5 6">
    <name type="scientific">Mucor lusitanicus CBS 277.49</name>
    <dbReference type="NCBI Taxonomy" id="747725"/>
    <lineage>
        <taxon>Eukaryota</taxon>
        <taxon>Fungi</taxon>
        <taxon>Fungi incertae sedis</taxon>
        <taxon>Mucoromycota</taxon>
        <taxon>Mucoromycotina</taxon>
        <taxon>Mucoromycetes</taxon>
        <taxon>Mucorales</taxon>
        <taxon>Mucorineae</taxon>
        <taxon>Mucoraceae</taxon>
        <taxon>Mucor</taxon>
    </lineage>
</organism>
<accession>A0A168NVL9</accession>
<dbReference type="PANTHER" id="PTHR13495">
    <property type="entry name" value="NEFA-INTERACTING NUCLEAR PROTEIN NIP30"/>
    <property type="match status" value="1"/>
</dbReference>
<gene>
    <name evidence="5" type="ORF">MUCCIDRAFT_155400</name>
</gene>
<feature type="compositionally biased region" description="Low complexity" evidence="3">
    <location>
        <begin position="189"/>
        <end position="207"/>
    </location>
</feature>
<dbReference type="InterPro" id="IPR019331">
    <property type="entry name" value="FAM192A/Fyv6_N"/>
</dbReference>
<evidence type="ECO:0000256" key="2">
    <source>
        <dbReference type="ARBA" id="ARBA00023242"/>
    </source>
</evidence>
<sequence>MSFNIKNSFVSRAVVEDDQEKQLESDGNQKEVVVQEAYDPRTLYERLQEQRTLKEEKFAEESRLSNQIKRVDEEEAEYFRTLSDEKDKLEYQRKVKETLELEEYRQAVESARSNPAAHIPTLETSKPAAKSKAAAAPTSHTTTAKRNSLKGALLIKKKRRHASDDDDEENQDEPADKKPKTQQQDKNPLSLLSAYGDASSSSDSDGE</sequence>
<proteinExistence type="predicted"/>
<evidence type="ECO:0000259" key="4">
    <source>
        <dbReference type="Pfam" id="PF10187"/>
    </source>
</evidence>
<feature type="compositionally biased region" description="Low complexity" evidence="3">
    <location>
        <begin position="124"/>
        <end position="145"/>
    </location>
</feature>
<name>A0A168NVL9_MUCCL</name>
<feature type="domain" description="FAM192A/Fyv6 N-terminal" evidence="4">
    <location>
        <begin position="13"/>
        <end position="105"/>
    </location>
</feature>
<reference evidence="5 6" key="1">
    <citation type="submission" date="2015-06" db="EMBL/GenBank/DDBJ databases">
        <title>Expansion of signal transduction pathways in fungi by whole-genome duplication.</title>
        <authorList>
            <consortium name="DOE Joint Genome Institute"/>
            <person name="Corrochano L.M."/>
            <person name="Kuo A."/>
            <person name="Marcet-Houben M."/>
            <person name="Polaino S."/>
            <person name="Salamov A."/>
            <person name="Villalobos J.M."/>
            <person name="Alvarez M.I."/>
            <person name="Avalos J."/>
            <person name="Benito E.P."/>
            <person name="Benoit I."/>
            <person name="Burger G."/>
            <person name="Camino L.P."/>
            <person name="Canovas D."/>
            <person name="Cerda-Olmedo E."/>
            <person name="Cheng J.-F."/>
            <person name="Dominguez A."/>
            <person name="Elias M."/>
            <person name="Eslava A.P."/>
            <person name="Glaser F."/>
            <person name="Grimwood J."/>
            <person name="Gutierrez G."/>
            <person name="Heitman J."/>
            <person name="Henrissat B."/>
            <person name="Iturriaga E.A."/>
            <person name="Lang B.F."/>
            <person name="Lavin J.L."/>
            <person name="Lee S."/>
            <person name="Li W."/>
            <person name="Lindquist E."/>
            <person name="Lopez-Garcia S."/>
            <person name="Luque E.M."/>
            <person name="Marcos A.T."/>
            <person name="Martin J."/>
            <person name="Mccluskey K."/>
            <person name="Medina H.R."/>
            <person name="Miralles-Duran A."/>
            <person name="Miyazaki A."/>
            <person name="Munoz-Torres E."/>
            <person name="Oguiza J.A."/>
            <person name="Ohm R."/>
            <person name="Olmedo M."/>
            <person name="Orejas M."/>
            <person name="Ortiz-Castellanos L."/>
            <person name="Pisabarro A.G."/>
            <person name="Rodriguez-Romero J."/>
            <person name="Ruiz-Herrera J."/>
            <person name="Ruiz-Vazquez R."/>
            <person name="Sanz C."/>
            <person name="Schackwitz W."/>
            <person name="Schmutz J."/>
            <person name="Shahriari M."/>
            <person name="Shelest E."/>
            <person name="Silva-Franco F."/>
            <person name="Soanes D."/>
            <person name="Syed K."/>
            <person name="Tagua V.G."/>
            <person name="Talbot N.J."/>
            <person name="Thon M."/>
            <person name="De Vries R.P."/>
            <person name="Wiebenga A."/>
            <person name="Yadav J.S."/>
            <person name="Braun E.L."/>
            <person name="Baker S."/>
            <person name="Garre V."/>
            <person name="Horwitz B."/>
            <person name="Torres-Martinez S."/>
            <person name="Idnurm A."/>
            <person name="Herrera-Estrella A."/>
            <person name="Gabaldon T."/>
            <person name="Grigoriev I.V."/>
        </authorList>
    </citation>
    <scope>NUCLEOTIDE SEQUENCE [LARGE SCALE GENOMIC DNA]</scope>
    <source>
        <strain evidence="5 6">CBS 277.49</strain>
    </source>
</reference>
<dbReference type="PANTHER" id="PTHR13495:SF0">
    <property type="entry name" value="PSME3-INTERACTING PROTEIN"/>
    <property type="match status" value="1"/>
</dbReference>
<dbReference type="VEuPathDB" id="FungiDB:MUCCIDRAFT_155400"/>
<dbReference type="OrthoDB" id="75720at2759"/>
<evidence type="ECO:0000313" key="5">
    <source>
        <dbReference type="EMBL" id="OAD06801.1"/>
    </source>
</evidence>
<keyword evidence="2" id="KW-0539">Nucleus</keyword>